<evidence type="ECO:0000256" key="8">
    <source>
        <dbReference type="SAM" id="MobiDB-lite"/>
    </source>
</evidence>
<feature type="compositionally biased region" description="Basic and acidic residues" evidence="8">
    <location>
        <begin position="97"/>
        <end position="106"/>
    </location>
</feature>
<feature type="compositionally biased region" description="Low complexity" evidence="8">
    <location>
        <begin position="529"/>
        <end position="541"/>
    </location>
</feature>
<evidence type="ECO:0000313" key="11">
    <source>
        <dbReference type="Proteomes" id="UP000037660"/>
    </source>
</evidence>
<dbReference type="PANTHER" id="PTHR43289:SF6">
    <property type="entry name" value="SERINE_THREONINE-PROTEIN KINASE NEKL-3"/>
    <property type="match status" value="1"/>
</dbReference>
<dbReference type="FunFam" id="1.10.510.10:FF:000021">
    <property type="entry name" value="Serine/threonine protein kinase"/>
    <property type="match status" value="1"/>
</dbReference>
<feature type="domain" description="Protein kinase" evidence="9">
    <location>
        <begin position="245"/>
        <end position="506"/>
    </location>
</feature>
<dbReference type="OrthoDB" id="9791419at2"/>
<protein>
    <recommendedName>
        <fullName evidence="1">non-specific serine/threonine protein kinase</fullName>
        <ecNumber evidence="1">2.7.11.1</ecNumber>
    </recommendedName>
</protein>
<dbReference type="AlphaFoldDB" id="A0A0K8P2N0"/>
<dbReference type="PANTHER" id="PTHR43289">
    <property type="entry name" value="MITOGEN-ACTIVATED PROTEIN KINASE KINASE KINASE 20-RELATED"/>
    <property type="match status" value="1"/>
</dbReference>
<dbReference type="GO" id="GO:0005524">
    <property type="term" value="F:ATP binding"/>
    <property type="evidence" value="ECO:0007669"/>
    <property type="project" value="UniProtKB-UniRule"/>
</dbReference>
<dbReference type="InterPro" id="IPR011009">
    <property type="entry name" value="Kinase-like_dom_sf"/>
</dbReference>
<sequence length="561" mass="57840">MGSGAAIVVGLVVLLAVAGYLVLVLPRLGAWMGLGASAAVAVALLLLALAFTPWTATAPMLGVVALAFGHAGWWMGRRATAVRRAAHRLHSQWPAGKDARRRDAAGRGKGHRRSGASARSARPLLADDRPPPAASSDAAGATDAAPDGAATAAARPATAPLPAAGSPRAAAGGPAARSAAAAPAPAVHGAAAAPASPPTRPVTGPPPPLLDDPAALPPEPPPALRTAPVQALALADLQRTSLGRYRIDRAIGRGSMGAVYQGLDTAMGRQVALKTLSLGQEFEGAELHEAKARFFREAETAGRLQHRDIVTIHDVGEEGDVAYIAMELLRGHDLTRHTQPGQLLPVPVVLRIGARVADALAYAHRQGVVHRDIKPANVMLHLPTGAVKVMDFGIARVTDASRTRTGMVLGTPSFMSPEHLAGQRVDGRTDLYSLGVMLYQLLTGRLPFQADSMAKLMYQIAHDPPRDLRVARPELPEPLAQLIGRVLAKLPAQRPADGHQLAAELRAIDAAGEGPLWAPPAPPGGVEGAPGAAPAPGAASPTAYDATVRLPPGQSGHNPAS</sequence>
<dbReference type="GO" id="GO:0004674">
    <property type="term" value="F:protein serine/threonine kinase activity"/>
    <property type="evidence" value="ECO:0007669"/>
    <property type="project" value="UniProtKB-KW"/>
</dbReference>
<evidence type="ECO:0000313" key="10">
    <source>
        <dbReference type="EMBL" id="GAP36435.1"/>
    </source>
</evidence>
<feature type="compositionally biased region" description="Pro residues" evidence="8">
    <location>
        <begin position="195"/>
        <end position="223"/>
    </location>
</feature>
<evidence type="ECO:0000256" key="3">
    <source>
        <dbReference type="ARBA" id="ARBA00022679"/>
    </source>
</evidence>
<keyword evidence="6 7" id="KW-0067">ATP-binding</keyword>
<dbReference type="InterPro" id="IPR008271">
    <property type="entry name" value="Ser/Thr_kinase_AS"/>
</dbReference>
<dbReference type="CDD" id="cd14014">
    <property type="entry name" value="STKc_PknB_like"/>
    <property type="match status" value="1"/>
</dbReference>
<keyword evidence="4 7" id="KW-0547">Nucleotide-binding</keyword>
<dbReference type="SUPFAM" id="SSF56112">
    <property type="entry name" value="Protein kinase-like (PK-like)"/>
    <property type="match status" value="1"/>
</dbReference>
<dbReference type="Gene3D" id="3.30.200.20">
    <property type="entry name" value="Phosphorylase Kinase, domain 1"/>
    <property type="match status" value="1"/>
</dbReference>
<evidence type="ECO:0000256" key="2">
    <source>
        <dbReference type="ARBA" id="ARBA00022527"/>
    </source>
</evidence>
<evidence type="ECO:0000256" key="7">
    <source>
        <dbReference type="PROSITE-ProRule" id="PRU10141"/>
    </source>
</evidence>
<evidence type="ECO:0000256" key="1">
    <source>
        <dbReference type="ARBA" id="ARBA00012513"/>
    </source>
</evidence>
<dbReference type="STRING" id="1547922.ISF6_2275"/>
<evidence type="ECO:0000256" key="6">
    <source>
        <dbReference type="ARBA" id="ARBA00022840"/>
    </source>
</evidence>
<reference evidence="10 11" key="2">
    <citation type="journal article" date="2016" name="Science">
        <title>A bacterium that degrades and assimilates poly(ethylene terephthalate).</title>
        <authorList>
            <person name="Yoshida S."/>
            <person name="Hiraga K."/>
            <person name="Takehana T."/>
            <person name="Taniguchi I."/>
            <person name="Yamaji H."/>
            <person name="Maeda Y."/>
            <person name="Toyohara K."/>
            <person name="Miyamoto K."/>
            <person name="Kimura Y."/>
            <person name="Oda K."/>
        </authorList>
    </citation>
    <scope>NUCLEOTIDE SEQUENCE [LARGE SCALE GENOMIC DNA]</scope>
    <source>
        <strain evidence="11">NBRC 110686 / TISTR 2288 / 201-F6</strain>
    </source>
</reference>
<proteinExistence type="predicted"/>
<dbReference type="EMBL" id="BBYR01000035">
    <property type="protein sequence ID" value="GAP36435.1"/>
    <property type="molecule type" value="Genomic_DNA"/>
</dbReference>
<reference evidence="11" key="1">
    <citation type="submission" date="2015-07" db="EMBL/GenBank/DDBJ databases">
        <title>Discovery of a poly(ethylene terephthalate assimilation.</title>
        <authorList>
            <person name="Yoshida S."/>
            <person name="Hiraga K."/>
            <person name="Takehana T."/>
            <person name="Taniguchi I."/>
            <person name="Yamaji H."/>
            <person name="Maeda Y."/>
            <person name="Toyohara K."/>
            <person name="Miyamoto K."/>
            <person name="Kimura Y."/>
            <person name="Oda K."/>
        </authorList>
    </citation>
    <scope>NUCLEOTIDE SEQUENCE [LARGE SCALE GENOMIC DNA]</scope>
    <source>
        <strain evidence="11">NBRC 110686 / TISTR 2288 / 201-F6</strain>
    </source>
</reference>
<dbReference type="InterPro" id="IPR017441">
    <property type="entry name" value="Protein_kinase_ATP_BS"/>
</dbReference>
<comment type="caution">
    <text evidence="10">The sequence shown here is derived from an EMBL/GenBank/DDBJ whole genome shotgun (WGS) entry which is preliminary data.</text>
</comment>
<feature type="binding site" evidence="7">
    <location>
        <position position="274"/>
    </location>
    <ligand>
        <name>ATP</name>
        <dbReference type="ChEBI" id="CHEBI:30616"/>
    </ligand>
</feature>
<feature type="region of interest" description="Disordered" evidence="8">
    <location>
        <begin position="513"/>
        <end position="561"/>
    </location>
</feature>
<keyword evidence="5 10" id="KW-0418">Kinase</keyword>
<dbReference type="InterPro" id="IPR000719">
    <property type="entry name" value="Prot_kinase_dom"/>
</dbReference>
<dbReference type="RefSeq" id="WP_054020427.1">
    <property type="nucleotide sequence ID" value="NZ_BBYR01000035.1"/>
</dbReference>
<dbReference type="Gene3D" id="1.10.510.10">
    <property type="entry name" value="Transferase(Phosphotransferase) domain 1"/>
    <property type="match status" value="1"/>
</dbReference>
<keyword evidence="2 10" id="KW-0723">Serine/threonine-protein kinase</keyword>
<feature type="region of interest" description="Disordered" evidence="8">
    <location>
        <begin position="88"/>
        <end position="224"/>
    </location>
</feature>
<feature type="compositionally biased region" description="Low complexity" evidence="8">
    <location>
        <begin position="115"/>
        <end position="124"/>
    </location>
</feature>
<dbReference type="SMART" id="SM00220">
    <property type="entry name" value="S_TKc"/>
    <property type="match status" value="1"/>
</dbReference>
<feature type="compositionally biased region" description="Low complexity" evidence="8">
    <location>
        <begin position="134"/>
        <end position="194"/>
    </location>
</feature>
<gene>
    <name evidence="10" type="ORF">ISF6_2275</name>
</gene>
<evidence type="ECO:0000256" key="5">
    <source>
        <dbReference type="ARBA" id="ARBA00022777"/>
    </source>
</evidence>
<organism evidence="10 11">
    <name type="scientific">Piscinibacter sakaiensis</name>
    <name type="common">Ideonella sakaiensis</name>
    <dbReference type="NCBI Taxonomy" id="1547922"/>
    <lineage>
        <taxon>Bacteria</taxon>
        <taxon>Pseudomonadati</taxon>
        <taxon>Pseudomonadota</taxon>
        <taxon>Betaproteobacteria</taxon>
        <taxon>Burkholderiales</taxon>
        <taxon>Sphaerotilaceae</taxon>
        <taxon>Piscinibacter</taxon>
    </lineage>
</organism>
<dbReference type="EC" id="2.7.11.1" evidence="1"/>
<dbReference type="Proteomes" id="UP000037660">
    <property type="component" value="Unassembled WGS sequence"/>
</dbReference>
<name>A0A0K8P2N0_PISS1</name>
<dbReference type="PROSITE" id="PS00108">
    <property type="entry name" value="PROTEIN_KINASE_ST"/>
    <property type="match status" value="1"/>
</dbReference>
<dbReference type="PROSITE" id="PS50011">
    <property type="entry name" value="PROTEIN_KINASE_DOM"/>
    <property type="match status" value="1"/>
</dbReference>
<dbReference type="Pfam" id="PF00069">
    <property type="entry name" value="Pkinase"/>
    <property type="match status" value="1"/>
</dbReference>
<keyword evidence="3" id="KW-0808">Transferase</keyword>
<evidence type="ECO:0000256" key="4">
    <source>
        <dbReference type="ARBA" id="ARBA00022741"/>
    </source>
</evidence>
<evidence type="ECO:0000259" key="9">
    <source>
        <dbReference type="PROSITE" id="PS50011"/>
    </source>
</evidence>
<keyword evidence="11" id="KW-1185">Reference proteome</keyword>
<accession>A0A0K8P2N0</accession>
<dbReference type="PROSITE" id="PS00107">
    <property type="entry name" value="PROTEIN_KINASE_ATP"/>
    <property type="match status" value="1"/>
</dbReference>